<dbReference type="PATRIC" id="fig|1703780.3.peg.2823"/>
<dbReference type="Gene3D" id="3.20.20.140">
    <property type="entry name" value="Metal-dependent hydrolases"/>
    <property type="match status" value="1"/>
</dbReference>
<dbReference type="CDD" id="cd07432">
    <property type="entry name" value="PHP_HisPPase"/>
    <property type="match status" value="1"/>
</dbReference>
<evidence type="ECO:0000313" key="2">
    <source>
        <dbReference type="EMBL" id="KPK71848.1"/>
    </source>
</evidence>
<dbReference type="Pfam" id="PF02811">
    <property type="entry name" value="PHP"/>
    <property type="match status" value="1"/>
</dbReference>
<accession>A0A0S8GFJ0</accession>
<dbReference type="InterPro" id="IPR052018">
    <property type="entry name" value="PHP_domain"/>
</dbReference>
<dbReference type="GO" id="GO:0004534">
    <property type="term" value="F:5'-3' RNA exonuclease activity"/>
    <property type="evidence" value="ECO:0007669"/>
    <property type="project" value="TreeGrafter"/>
</dbReference>
<dbReference type="InterPro" id="IPR003141">
    <property type="entry name" value="Pol/His_phosphatase_N"/>
</dbReference>
<reference evidence="2 3" key="1">
    <citation type="journal article" date="2015" name="Microbiome">
        <title>Genomic resolution of linkages in carbon, nitrogen, and sulfur cycling among widespread estuary sediment bacteria.</title>
        <authorList>
            <person name="Baker B.J."/>
            <person name="Lazar C.S."/>
            <person name="Teske A.P."/>
            <person name="Dick G.J."/>
        </authorList>
    </citation>
    <scope>NUCLEOTIDE SEQUENCE [LARGE SCALE GENOMIC DNA]</scope>
    <source>
        <strain evidence="2">SM23_60</strain>
    </source>
</reference>
<dbReference type="InterPro" id="IPR004013">
    <property type="entry name" value="PHP_dom"/>
</dbReference>
<dbReference type="AlphaFoldDB" id="A0A0S8GFJ0"/>
<proteinExistence type="predicted"/>
<dbReference type="GO" id="GO:0035312">
    <property type="term" value="F:5'-3' DNA exonuclease activity"/>
    <property type="evidence" value="ECO:0007669"/>
    <property type="project" value="TreeGrafter"/>
</dbReference>
<gene>
    <name evidence="2" type="ORF">AMJ87_06425</name>
</gene>
<sequence length="246" mass="27242">MLKWFRADLHVHTCLSPCADLTMSPKRIILKAREKELNIIGITDHNSAENVEATKRASQGKNIKVLCGMEISSAEEAHVIALFDTADAALGLQSQVYEHLTPGENKDGVFGEQIIANEFDEVEGYNKRLLIASTMMRLSDIVREIHAFGGIAVASHIDRESFSIIGQLGFIPPDLKLDAVEISSHAHSEEVLQQFPDIARFPIITASDAHFLDDIGMATTNFLLEQPTIDEIRMALHNEKGRKISV</sequence>
<name>A0A0S8GFJ0_UNCW3</name>
<comment type="caution">
    <text evidence="2">The sequence shown here is derived from an EMBL/GenBank/DDBJ whole genome shotgun (WGS) entry which is preliminary data.</text>
</comment>
<evidence type="ECO:0000313" key="3">
    <source>
        <dbReference type="Proteomes" id="UP000051096"/>
    </source>
</evidence>
<dbReference type="EMBL" id="LJUO01000051">
    <property type="protein sequence ID" value="KPK71848.1"/>
    <property type="molecule type" value="Genomic_DNA"/>
</dbReference>
<dbReference type="SMART" id="SM00481">
    <property type="entry name" value="POLIIIAc"/>
    <property type="match status" value="1"/>
</dbReference>
<dbReference type="SUPFAM" id="SSF89550">
    <property type="entry name" value="PHP domain-like"/>
    <property type="match status" value="1"/>
</dbReference>
<protein>
    <recommendedName>
        <fullName evidence="1">Polymerase/histidinol phosphatase N-terminal domain-containing protein</fullName>
    </recommendedName>
</protein>
<dbReference type="PANTHER" id="PTHR42924:SF3">
    <property type="entry name" value="POLYMERASE_HISTIDINOL PHOSPHATASE N-TERMINAL DOMAIN-CONTAINING PROTEIN"/>
    <property type="match status" value="1"/>
</dbReference>
<dbReference type="InterPro" id="IPR016195">
    <property type="entry name" value="Pol/histidinol_Pase-like"/>
</dbReference>
<dbReference type="Pfam" id="PF13263">
    <property type="entry name" value="PHP_C"/>
    <property type="match status" value="1"/>
</dbReference>
<dbReference type="Proteomes" id="UP000051096">
    <property type="component" value="Unassembled WGS sequence"/>
</dbReference>
<feature type="domain" description="Polymerase/histidinol phosphatase N-terminal" evidence="1">
    <location>
        <begin position="7"/>
        <end position="75"/>
    </location>
</feature>
<evidence type="ECO:0000259" key="1">
    <source>
        <dbReference type="SMART" id="SM00481"/>
    </source>
</evidence>
<dbReference type="PANTHER" id="PTHR42924">
    <property type="entry name" value="EXONUCLEASE"/>
    <property type="match status" value="1"/>
</dbReference>
<organism evidence="2 3">
    <name type="scientific">candidate division WOR_3 bacterium SM23_60</name>
    <dbReference type="NCBI Taxonomy" id="1703780"/>
    <lineage>
        <taxon>Bacteria</taxon>
        <taxon>Bacteria division WOR-3</taxon>
    </lineage>
</organism>